<dbReference type="Pfam" id="PF07963">
    <property type="entry name" value="N_methyl"/>
    <property type="match status" value="1"/>
</dbReference>
<proteinExistence type="predicted"/>
<dbReference type="NCBIfam" id="TIGR02532">
    <property type="entry name" value="IV_pilin_GFxxxE"/>
    <property type="match status" value="1"/>
</dbReference>
<keyword evidence="1" id="KW-0812">Transmembrane</keyword>
<dbReference type="InterPro" id="IPR045584">
    <property type="entry name" value="Pilin-like"/>
</dbReference>
<accession>A0A0W8G449</accession>
<keyword evidence="1" id="KW-0472">Membrane</keyword>
<evidence type="ECO:0008006" key="3">
    <source>
        <dbReference type="Google" id="ProtNLM"/>
    </source>
</evidence>
<dbReference type="SUPFAM" id="SSF54523">
    <property type="entry name" value="Pili subunits"/>
    <property type="match status" value="1"/>
</dbReference>
<reference evidence="2" key="1">
    <citation type="journal article" date="2015" name="Proc. Natl. Acad. Sci. U.S.A.">
        <title>Networks of energetic and metabolic interactions define dynamics in microbial communities.</title>
        <authorList>
            <person name="Embree M."/>
            <person name="Liu J.K."/>
            <person name="Al-Bassam M.M."/>
            <person name="Zengler K."/>
        </authorList>
    </citation>
    <scope>NUCLEOTIDE SEQUENCE</scope>
</reference>
<dbReference type="AlphaFoldDB" id="A0A0W8G449"/>
<gene>
    <name evidence="2" type="ORF">ASZ90_002239</name>
</gene>
<dbReference type="PROSITE" id="PS00409">
    <property type="entry name" value="PROKAR_NTER_METHYL"/>
    <property type="match status" value="1"/>
</dbReference>
<keyword evidence="1" id="KW-1133">Transmembrane helix</keyword>
<dbReference type="EMBL" id="LNQE01000276">
    <property type="protein sequence ID" value="KUG27909.1"/>
    <property type="molecule type" value="Genomic_DNA"/>
</dbReference>
<protein>
    <recommendedName>
        <fullName evidence="3">Prepilin-type N-terminal cleavage/methylation domain-containing protein</fullName>
    </recommendedName>
</protein>
<evidence type="ECO:0000256" key="1">
    <source>
        <dbReference type="SAM" id="Phobius"/>
    </source>
</evidence>
<dbReference type="InterPro" id="IPR012902">
    <property type="entry name" value="N_methyl_site"/>
</dbReference>
<organism evidence="2">
    <name type="scientific">hydrocarbon metagenome</name>
    <dbReference type="NCBI Taxonomy" id="938273"/>
    <lineage>
        <taxon>unclassified sequences</taxon>
        <taxon>metagenomes</taxon>
        <taxon>ecological metagenomes</taxon>
    </lineage>
</organism>
<sequence>MTMTAARRPRGFTLIEIIVTLVLLGLLGATVFGFMGQAVRGFFIARDALEITQKAQIALNRMRIELTYLQKTPLPTGTATSINYTANFPDGAENNTIAFDNANGRITFNGVTLIDDVGGLTFSYYNDPSDTAPASSYQASTTLVGITLVMLDSDGNTATFTTRVVPGKIT</sequence>
<comment type="caution">
    <text evidence="2">The sequence shown here is derived from an EMBL/GenBank/DDBJ whole genome shotgun (WGS) entry which is preliminary data.</text>
</comment>
<evidence type="ECO:0000313" key="2">
    <source>
        <dbReference type="EMBL" id="KUG27909.1"/>
    </source>
</evidence>
<name>A0A0W8G449_9ZZZZ</name>
<feature type="transmembrane region" description="Helical" evidence="1">
    <location>
        <begin position="12"/>
        <end position="35"/>
    </location>
</feature>